<evidence type="ECO:0000313" key="3">
    <source>
        <dbReference type="Proteomes" id="UP000679220"/>
    </source>
</evidence>
<keyword evidence="3" id="KW-1185">Reference proteome</keyword>
<comment type="caution">
    <text evidence="2">The sequence shown here is derived from an EMBL/GenBank/DDBJ whole genome shotgun (WGS) entry which is preliminary data.</text>
</comment>
<evidence type="ECO:0000313" key="2">
    <source>
        <dbReference type="EMBL" id="MBR8538387.1"/>
    </source>
</evidence>
<dbReference type="EMBL" id="JAGTAR010000080">
    <property type="protein sequence ID" value="MBR8538387.1"/>
    <property type="molecule type" value="Genomic_DNA"/>
</dbReference>
<feature type="non-terminal residue" evidence="2">
    <location>
        <position position="1"/>
    </location>
</feature>
<dbReference type="Pfam" id="PF18796">
    <property type="entry name" value="LPD1"/>
    <property type="match status" value="1"/>
</dbReference>
<organism evidence="2 3">
    <name type="scientific">Carboxylicivirga sediminis</name>
    <dbReference type="NCBI Taxonomy" id="2006564"/>
    <lineage>
        <taxon>Bacteria</taxon>
        <taxon>Pseudomonadati</taxon>
        <taxon>Bacteroidota</taxon>
        <taxon>Bacteroidia</taxon>
        <taxon>Marinilabiliales</taxon>
        <taxon>Marinilabiliaceae</taxon>
        <taxon>Carboxylicivirga</taxon>
    </lineage>
</organism>
<accession>A0A941F873</accession>
<name>A0A941F873_9BACT</name>
<evidence type="ECO:0000259" key="1">
    <source>
        <dbReference type="Pfam" id="PF18796"/>
    </source>
</evidence>
<proteinExistence type="predicted"/>
<dbReference type="AlphaFoldDB" id="A0A941F873"/>
<protein>
    <recommendedName>
        <fullName evidence="1">Large polyvalent protein-associated domain-containing protein</fullName>
    </recommendedName>
</protein>
<dbReference type="RefSeq" id="WP_212193410.1">
    <property type="nucleotide sequence ID" value="NZ_JAGTAR010000080.1"/>
</dbReference>
<dbReference type="Proteomes" id="UP000679220">
    <property type="component" value="Unassembled WGS sequence"/>
</dbReference>
<dbReference type="InterPro" id="IPR041047">
    <property type="entry name" value="LPD1"/>
</dbReference>
<reference evidence="2" key="1">
    <citation type="journal article" date="2018" name="Int. J. Syst. Evol. Microbiol.">
        <title>Carboxylicivirga sediminis sp. nov., isolated from coastal sediment.</title>
        <authorList>
            <person name="Wang F.Q."/>
            <person name="Ren L.H."/>
            <person name="Zou R.J."/>
            <person name="Sun Y.Z."/>
            <person name="Liu X.J."/>
            <person name="Jiang F."/>
            <person name="Liu L.J."/>
        </authorList>
    </citation>
    <scope>NUCLEOTIDE SEQUENCE</scope>
    <source>
        <strain evidence="2">JR1</strain>
    </source>
</reference>
<feature type="domain" description="Large polyvalent protein-associated" evidence="1">
    <location>
        <begin position="2"/>
        <end position="67"/>
    </location>
</feature>
<reference evidence="2" key="2">
    <citation type="submission" date="2021-04" db="EMBL/GenBank/DDBJ databases">
        <authorList>
            <person name="Zhang T."/>
            <person name="Zhang Y."/>
            <person name="Lu D."/>
            <person name="Zuo D."/>
            <person name="Du Z."/>
        </authorList>
    </citation>
    <scope>NUCLEOTIDE SEQUENCE</scope>
    <source>
        <strain evidence="2">JR1</strain>
    </source>
</reference>
<gene>
    <name evidence="2" type="ORF">KDU71_22645</name>
</gene>
<sequence length="128" mass="14828">GAYWKDIAEMFARSFECYVYDKLKEKNRVNNYLVSGGMFSHPVYPQGKERIYINKCFDNLIYAIKEHLSIKSFEPFTNKRADEYIDLTEKGSVNKGVIVGKERKLKLAKIRAKAIRIKQKQALAKGSE</sequence>